<keyword evidence="1" id="KW-0732">Signal</keyword>
<protein>
    <recommendedName>
        <fullName evidence="4">Extracellular membrane protein CFEM domain-containing protein</fullName>
    </recommendedName>
</protein>
<evidence type="ECO:0000313" key="2">
    <source>
        <dbReference type="EMBL" id="KAF9986196.1"/>
    </source>
</evidence>
<dbReference type="EMBL" id="JAAAHW010003248">
    <property type="protein sequence ID" value="KAF9986196.1"/>
    <property type="molecule type" value="Genomic_DNA"/>
</dbReference>
<comment type="caution">
    <text evidence="2">The sequence shown here is derived from an EMBL/GenBank/DDBJ whole genome shotgun (WGS) entry which is preliminary data.</text>
</comment>
<dbReference type="OrthoDB" id="2433598at2759"/>
<organism evidence="2 3">
    <name type="scientific">Modicella reniformis</name>
    <dbReference type="NCBI Taxonomy" id="1440133"/>
    <lineage>
        <taxon>Eukaryota</taxon>
        <taxon>Fungi</taxon>
        <taxon>Fungi incertae sedis</taxon>
        <taxon>Mucoromycota</taxon>
        <taxon>Mortierellomycotina</taxon>
        <taxon>Mortierellomycetes</taxon>
        <taxon>Mortierellales</taxon>
        <taxon>Mortierellaceae</taxon>
        <taxon>Modicella</taxon>
    </lineage>
</organism>
<feature type="signal peptide" evidence="1">
    <location>
        <begin position="1"/>
        <end position="20"/>
    </location>
</feature>
<dbReference type="Proteomes" id="UP000749646">
    <property type="component" value="Unassembled WGS sequence"/>
</dbReference>
<keyword evidence="3" id="KW-1185">Reference proteome</keyword>
<feature type="chain" id="PRO_5040105842" description="Extracellular membrane protein CFEM domain-containing protein" evidence="1">
    <location>
        <begin position="21"/>
        <end position="108"/>
    </location>
</feature>
<proteinExistence type="predicted"/>
<evidence type="ECO:0008006" key="4">
    <source>
        <dbReference type="Google" id="ProtNLM"/>
    </source>
</evidence>
<evidence type="ECO:0000313" key="3">
    <source>
        <dbReference type="Proteomes" id="UP000749646"/>
    </source>
</evidence>
<sequence>MKFIAFAASAIATIASLVSAQSDPVACTLCLQKALQALPACANIQPSAGLVSSQYATCLCSSLSGSWIDSCSGAAQCGSGVSTFKALYSASIQAAGLSCSGQASFTAA</sequence>
<evidence type="ECO:0000256" key="1">
    <source>
        <dbReference type="SAM" id="SignalP"/>
    </source>
</evidence>
<accession>A0A9P6SPV9</accession>
<dbReference type="AlphaFoldDB" id="A0A9P6SPV9"/>
<gene>
    <name evidence="2" type="ORF">BGZ65_008564</name>
</gene>
<reference evidence="2" key="1">
    <citation type="journal article" date="2020" name="Fungal Divers.">
        <title>Resolving the Mortierellaceae phylogeny through synthesis of multi-gene phylogenetics and phylogenomics.</title>
        <authorList>
            <person name="Vandepol N."/>
            <person name="Liber J."/>
            <person name="Desiro A."/>
            <person name="Na H."/>
            <person name="Kennedy M."/>
            <person name="Barry K."/>
            <person name="Grigoriev I.V."/>
            <person name="Miller A.N."/>
            <person name="O'Donnell K."/>
            <person name="Stajich J.E."/>
            <person name="Bonito G."/>
        </authorList>
    </citation>
    <scope>NUCLEOTIDE SEQUENCE</scope>
    <source>
        <strain evidence="2">MES-2147</strain>
    </source>
</reference>
<name>A0A9P6SPV9_9FUNG</name>